<dbReference type="InterPro" id="IPR001508">
    <property type="entry name" value="Iono_Glu_rcpt_met"/>
</dbReference>
<dbReference type="InterPro" id="IPR028082">
    <property type="entry name" value="Peripla_BP_I"/>
</dbReference>
<keyword evidence="8" id="KW-0406">Ion transport</keyword>
<evidence type="ECO:0000256" key="8">
    <source>
        <dbReference type="ARBA" id="ARBA00023065"/>
    </source>
</evidence>
<dbReference type="FunFam" id="3.40.190.10:FF:000001">
    <property type="entry name" value="Glutamate receptor ionotropic, kainate 2"/>
    <property type="match status" value="1"/>
</dbReference>
<feature type="binding site" evidence="16">
    <location>
        <position position="909"/>
    </location>
    <ligand>
        <name>L-glutamate</name>
        <dbReference type="ChEBI" id="CHEBI:29985"/>
    </ligand>
</feature>
<keyword evidence="3" id="KW-1003">Cell membrane</keyword>
<dbReference type="Pfam" id="PF01094">
    <property type="entry name" value="ANF_receptor"/>
    <property type="match status" value="1"/>
</dbReference>
<feature type="binding site" evidence="16">
    <location>
        <position position="704"/>
    </location>
    <ligand>
        <name>L-glutamate</name>
        <dbReference type="ChEBI" id="CHEBI:29985"/>
    </ligand>
</feature>
<evidence type="ECO:0000256" key="20">
    <source>
        <dbReference type="SAM" id="Phobius"/>
    </source>
</evidence>
<feature type="transmembrane region" description="Helical" evidence="20">
    <location>
        <begin position="732"/>
        <end position="762"/>
    </location>
</feature>
<sequence>MDDKRKLVELGKEMGLSGEALLECVSTEEKEMRDQRAKDREEARLAAQVEHEREMVRMEAERLLLEERRRVAEAQRPSTSSADDSRAPACSFGVESAGLFKVQGRGLLNGSCLGAVAGSRFVGEAYRAWSSLLEKAVVAVLGPRKPEAASLVGSACAGQRVPHIFLSQEFQPNVGVNAASVSVSVAPPHYELDKALQDLVKAQRWKSFTIIYEKPDALVRLRGLLHLTQPGSLPIPVSLRLLPEKMNPGIVLREIAKNGENNIVLDVATHKLDTALVWFENHEESLTTWDHSAIQLTECFGDSTGKRKRAEQTLLQCAQVPGETCTTYSETILKLCKTANPHMSEEDKVGHFLEGIAEDVYTYLIGKESLNSVAEVIHHCRTFETLKLHRITPKFGRLANVVTVASIEDSCSIHWDLATSVRQIVREELKRHSKSMNAAKAEQLGCVFNQPHEAARVVSLLSATPGVADSRTIPLQQHHHTFPHDVTHGQRAYRDAALTQDALIVLVRAIQSLAKARALEAPPRFSCRTSFAERNLTQSNMLKEAVSKIRFSGLSGPFWLDSSGQRRNVSLYVAKLKRTGLTSVGTWSASSGLNITRAEKMFEDEILSVLKNKTLRITTILNAPYVMLKKSTHKLEGNDRFEGYCVDLLREISATLGFRYRLKLVRDGAYGARDSQGRWNGLMRELVDMEADLAIGDLTITSEREQSVDFTMPFMTSGVSILYKKTDHKRSLLFFLSPLSGDVWLCVAGACVAVSVILCCVARAQSTVWRNKTLPTVQSDFTLPNSCWFIVSAITRQGCGIFPRAASARIIAATWWIFSFVLVSSYTANLAAFLTKERLLSPIESAEDLAKQSAVRYGCVRSGSTHALFKEWRHETYEMMWHAMKEDLVSSIAEGIERVERGGYAFLIESTSIEYVVRRRCQLKQIAGLLDSKGYGIATPHGSPYQNILSSTLLRLQEHGTLQKLKDRWWNVRDPLKRCPTTEAGESRTDAASELGLRTVGGVFVVLLAGLGLACLIAFAELFCKARIGRS</sequence>
<feature type="site" description="Interaction with the cone snail toxin Con-ikot-ikot" evidence="17">
    <location>
        <position position="870"/>
    </location>
</feature>
<accession>A0A9J6CVT8</accession>
<reference evidence="23" key="1">
    <citation type="journal article" date="2020" name="Cell">
        <title>Large-Scale Comparative Analyses of Tick Genomes Elucidate Their Genetic Diversity and Vector Capacities.</title>
        <authorList>
            <consortium name="Tick Genome and Microbiome Consortium (TIGMIC)"/>
            <person name="Jia N."/>
            <person name="Wang J."/>
            <person name="Shi W."/>
            <person name="Du L."/>
            <person name="Sun Y."/>
            <person name="Zhan W."/>
            <person name="Jiang J.F."/>
            <person name="Wang Q."/>
            <person name="Zhang B."/>
            <person name="Ji P."/>
            <person name="Bell-Sakyi L."/>
            <person name="Cui X.M."/>
            <person name="Yuan T.T."/>
            <person name="Jiang B.G."/>
            <person name="Yang W.F."/>
            <person name="Lam T.T."/>
            <person name="Chang Q.C."/>
            <person name="Ding S.J."/>
            <person name="Wang X.J."/>
            <person name="Zhu J.G."/>
            <person name="Ruan X.D."/>
            <person name="Zhao L."/>
            <person name="Wei J.T."/>
            <person name="Ye R.Z."/>
            <person name="Que T.C."/>
            <person name="Du C.H."/>
            <person name="Zhou Y.H."/>
            <person name="Cheng J.X."/>
            <person name="Dai P.F."/>
            <person name="Guo W.B."/>
            <person name="Han X.H."/>
            <person name="Huang E.J."/>
            <person name="Li L.F."/>
            <person name="Wei W."/>
            <person name="Gao Y.C."/>
            <person name="Liu J.Z."/>
            <person name="Shao H.Z."/>
            <person name="Wang X."/>
            <person name="Wang C.C."/>
            <person name="Yang T.C."/>
            <person name="Huo Q.B."/>
            <person name="Li W."/>
            <person name="Chen H.Y."/>
            <person name="Chen S.E."/>
            <person name="Zhou L.G."/>
            <person name="Ni X.B."/>
            <person name="Tian J.H."/>
            <person name="Sheng Y."/>
            <person name="Liu T."/>
            <person name="Pan Y.S."/>
            <person name="Xia L.Y."/>
            <person name="Li J."/>
            <person name="Zhao F."/>
            <person name="Cao W.C."/>
        </authorList>
    </citation>
    <scope>NUCLEOTIDE SEQUENCE</scope>
    <source>
        <strain evidence="23">Rmic-2018</strain>
    </source>
</reference>
<proteinExistence type="inferred from homology"/>
<reference evidence="23" key="2">
    <citation type="submission" date="2021-09" db="EMBL/GenBank/DDBJ databases">
        <authorList>
            <person name="Jia N."/>
            <person name="Wang J."/>
            <person name="Shi W."/>
            <person name="Du L."/>
            <person name="Sun Y."/>
            <person name="Zhan W."/>
            <person name="Jiang J."/>
            <person name="Wang Q."/>
            <person name="Zhang B."/>
            <person name="Ji P."/>
            <person name="Sakyi L.B."/>
            <person name="Cui X."/>
            <person name="Yuan T."/>
            <person name="Jiang B."/>
            <person name="Yang W."/>
            <person name="Lam T.T.-Y."/>
            <person name="Chang Q."/>
            <person name="Ding S."/>
            <person name="Wang X."/>
            <person name="Zhu J."/>
            <person name="Ruan X."/>
            <person name="Zhao L."/>
            <person name="Wei J."/>
            <person name="Que T."/>
            <person name="Du C."/>
            <person name="Cheng J."/>
            <person name="Dai P."/>
            <person name="Han X."/>
            <person name="Huang E."/>
            <person name="Gao Y."/>
            <person name="Liu J."/>
            <person name="Shao H."/>
            <person name="Ye R."/>
            <person name="Li L."/>
            <person name="Wei W."/>
            <person name="Wang X."/>
            <person name="Wang C."/>
            <person name="Huo Q."/>
            <person name="Li W."/>
            <person name="Guo W."/>
            <person name="Chen H."/>
            <person name="Chen S."/>
            <person name="Zhou L."/>
            <person name="Zhou L."/>
            <person name="Ni X."/>
            <person name="Tian J."/>
            <person name="Zhou Y."/>
            <person name="Sheng Y."/>
            <person name="Liu T."/>
            <person name="Pan Y."/>
            <person name="Xia L."/>
            <person name="Li J."/>
            <person name="Zhao F."/>
            <person name="Cao W."/>
        </authorList>
    </citation>
    <scope>NUCLEOTIDE SEQUENCE</scope>
    <source>
        <strain evidence="23">Rmic-2018</strain>
        <tissue evidence="23">Larvae</tissue>
    </source>
</reference>
<protein>
    <submittedName>
        <fullName evidence="23">Uncharacterized protein</fullName>
    </submittedName>
</protein>
<feature type="binding site" evidence="16">
    <location>
        <position position="864"/>
    </location>
    <ligand>
        <name>L-glutamate</name>
        <dbReference type="ChEBI" id="CHEBI:29985"/>
    </ligand>
</feature>
<dbReference type="AlphaFoldDB" id="A0A9J6CVT8"/>
<keyword evidence="19" id="KW-0175">Coiled coil</keyword>
<keyword evidence="11" id="KW-0325">Glycoprotein</keyword>
<keyword evidence="24" id="KW-1185">Reference proteome</keyword>
<evidence type="ECO:0000256" key="9">
    <source>
        <dbReference type="ARBA" id="ARBA00023136"/>
    </source>
</evidence>
<dbReference type="PANTHER" id="PTHR18966">
    <property type="entry name" value="IONOTROPIC GLUTAMATE RECEPTOR"/>
    <property type="match status" value="1"/>
</dbReference>
<keyword evidence="4 20" id="KW-0812">Transmembrane</keyword>
<feature type="domain" description="Ionotropic glutamate receptor L-glutamate and glycine-binding" evidence="22">
    <location>
        <begin position="624"/>
        <end position="688"/>
    </location>
</feature>
<evidence type="ECO:0000256" key="1">
    <source>
        <dbReference type="ARBA" id="ARBA00008685"/>
    </source>
</evidence>
<feature type="disulfide bond" evidence="18">
    <location>
        <begin position="921"/>
        <end position="979"/>
    </location>
</feature>
<dbReference type="VEuPathDB" id="VectorBase:LOC119173758"/>
<dbReference type="FunFam" id="1.10.287.70:FF:000105">
    <property type="entry name" value="Eye-enriched kainate receptor, isoform A"/>
    <property type="match status" value="1"/>
</dbReference>
<feature type="binding site" evidence="16">
    <location>
        <position position="699"/>
    </location>
    <ligand>
        <name>L-glutamate</name>
        <dbReference type="ChEBI" id="CHEBI:29985"/>
    </ligand>
</feature>
<feature type="site" description="Interaction with the cone snail toxin Con-ikot-ikot" evidence="17">
    <location>
        <position position="673"/>
    </location>
</feature>
<gene>
    <name evidence="23" type="ORF">HPB51_028990</name>
</gene>
<feature type="transmembrane region" description="Helical" evidence="20">
    <location>
        <begin position="1003"/>
        <end position="1024"/>
    </location>
</feature>
<keyword evidence="13" id="KW-1071">Ligand-gated ion channel</keyword>
<dbReference type="SUPFAM" id="SSF53822">
    <property type="entry name" value="Periplasmic binding protein-like I"/>
    <property type="match status" value="2"/>
</dbReference>
<evidence type="ECO:0000256" key="16">
    <source>
        <dbReference type="PIRSR" id="PIRSR601508-1"/>
    </source>
</evidence>
<keyword evidence="6 20" id="KW-1133">Transmembrane helix</keyword>
<evidence type="ECO:0000256" key="7">
    <source>
        <dbReference type="ARBA" id="ARBA00023018"/>
    </source>
</evidence>
<feature type="transmembrane region" description="Helical" evidence="20">
    <location>
        <begin position="810"/>
        <end position="834"/>
    </location>
</feature>
<dbReference type="SMART" id="SM00079">
    <property type="entry name" value="PBPe"/>
    <property type="match status" value="1"/>
</dbReference>
<evidence type="ECO:0000256" key="15">
    <source>
        <dbReference type="ARBA" id="ARBA00034104"/>
    </source>
</evidence>
<dbReference type="SUPFAM" id="SSF53850">
    <property type="entry name" value="Periplasmic binding protein-like II"/>
    <property type="match status" value="1"/>
</dbReference>
<organism evidence="23 24">
    <name type="scientific">Rhipicephalus microplus</name>
    <name type="common">Cattle tick</name>
    <name type="synonym">Boophilus microplus</name>
    <dbReference type="NCBI Taxonomy" id="6941"/>
    <lineage>
        <taxon>Eukaryota</taxon>
        <taxon>Metazoa</taxon>
        <taxon>Ecdysozoa</taxon>
        <taxon>Arthropoda</taxon>
        <taxon>Chelicerata</taxon>
        <taxon>Arachnida</taxon>
        <taxon>Acari</taxon>
        <taxon>Parasitiformes</taxon>
        <taxon>Ixodida</taxon>
        <taxon>Ixodoidea</taxon>
        <taxon>Ixodidae</taxon>
        <taxon>Rhipicephalinae</taxon>
        <taxon>Rhipicephalus</taxon>
        <taxon>Boophilus</taxon>
    </lineage>
</organism>
<evidence type="ECO:0000256" key="12">
    <source>
        <dbReference type="ARBA" id="ARBA00023257"/>
    </source>
</evidence>
<evidence type="ECO:0000256" key="2">
    <source>
        <dbReference type="ARBA" id="ARBA00022448"/>
    </source>
</evidence>
<dbReference type="InterPro" id="IPR001828">
    <property type="entry name" value="ANF_lig-bd_rcpt"/>
</dbReference>
<dbReference type="SMART" id="SM00918">
    <property type="entry name" value="Lig_chan-Glu_bd"/>
    <property type="match status" value="1"/>
</dbReference>
<evidence type="ECO:0000256" key="6">
    <source>
        <dbReference type="ARBA" id="ARBA00022989"/>
    </source>
</evidence>
<dbReference type="Pfam" id="PF00060">
    <property type="entry name" value="Lig_chan"/>
    <property type="match status" value="1"/>
</dbReference>
<keyword evidence="18" id="KW-1015">Disulfide bond</keyword>
<comment type="similarity">
    <text evidence="1">Belongs to the glutamate-gated ion channel (TC 1.A.10.1) family.</text>
</comment>
<evidence type="ECO:0000256" key="11">
    <source>
        <dbReference type="ARBA" id="ARBA00023180"/>
    </source>
</evidence>
<evidence type="ECO:0000256" key="19">
    <source>
        <dbReference type="SAM" id="Coils"/>
    </source>
</evidence>
<dbReference type="Pfam" id="PF10613">
    <property type="entry name" value="Lig_chan-Glu_bd"/>
    <property type="match status" value="1"/>
</dbReference>
<feature type="site" description="Crucial to convey clamshell closure to channel opening" evidence="17">
    <location>
        <position position="843"/>
    </location>
</feature>
<dbReference type="GO" id="GO:0022824">
    <property type="term" value="F:transmitter-gated monoatomic ion channel activity"/>
    <property type="evidence" value="ECO:0007669"/>
    <property type="project" value="UniProtKB-ARBA"/>
</dbReference>
<feature type="coiled-coil region" evidence="19">
    <location>
        <begin position="46"/>
        <end position="75"/>
    </location>
</feature>
<feature type="binding site" evidence="16">
    <location>
        <position position="865"/>
    </location>
    <ligand>
        <name>L-glutamate</name>
        <dbReference type="ChEBI" id="CHEBI:29985"/>
    </ligand>
</feature>
<dbReference type="GO" id="GO:0007166">
    <property type="term" value="P:cell surface receptor signaling pathway"/>
    <property type="evidence" value="ECO:0007669"/>
    <property type="project" value="UniProtKB-ARBA"/>
</dbReference>
<keyword evidence="12" id="KW-0628">Postsynaptic cell membrane</keyword>
<evidence type="ECO:0000256" key="3">
    <source>
        <dbReference type="ARBA" id="ARBA00022475"/>
    </source>
</evidence>
<dbReference type="InterPro" id="IPR015683">
    <property type="entry name" value="Ionotropic_Glu_rcpt"/>
</dbReference>
<evidence type="ECO:0000256" key="5">
    <source>
        <dbReference type="ARBA" id="ARBA00022729"/>
    </source>
</evidence>
<dbReference type="Gene3D" id="3.40.190.10">
    <property type="entry name" value="Periplasmic binding protein-like II"/>
    <property type="match status" value="2"/>
</dbReference>
<feature type="domain" description="Ionotropic glutamate receptor C-terminal" evidence="21">
    <location>
        <begin position="614"/>
        <end position="972"/>
    </location>
</feature>
<evidence type="ECO:0000313" key="23">
    <source>
        <dbReference type="EMBL" id="KAH7934644.1"/>
    </source>
</evidence>
<dbReference type="InterPro" id="IPR019594">
    <property type="entry name" value="Glu/Gly-bd"/>
</dbReference>
<dbReference type="GO" id="GO:0045211">
    <property type="term" value="C:postsynaptic membrane"/>
    <property type="evidence" value="ECO:0007669"/>
    <property type="project" value="UniProtKB-SubCell"/>
</dbReference>
<evidence type="ECO:0000256" key="4">
    <source>
        <dbReference type="ARBA" id="ARBA00022692"/>
    </source>
</evidence>
<evidence type="ECO:0000313" key="24">
    <source>
        <dbReference type="Proteomes" id="UP000821866"/>
    </source>
</evidence>
<comment type="subcellular location">
    <subcellularLocation>
        <location evidence="15">Postsynaptic cell membrane</location>
        <topology evidence="15">Multi-pass membrane protein</topology>
    </subcellularLocation>
</comment>
<dbReference type="InterPro" id="IPR001320">
    <property type="entry name" value="Iontro_rcpt_C"/>
</dbReference>
<evidence type="ECO:0000256" key="18">
    <source>
        <dbReference type="PIRSR" id="PIRSR601508-3"/>
    </source>
</evidence>
<comment type="caution">
    <text evidence="23">The sequence shown here is derived from an EMBL/GenBank/DDBJ whole genome shotgun (WGS) entry which is preliminary data.</text>
</comment>
<keyword evidence="10" id="KW-0675">Receptor</keyword>
<evidence type="ECO:0000256" key="14">
    <source>
        <dbReference type="ARBA" id="ARBA00023303"/>
    </source>
</evidence>
<keyword evidence="5" id="KW-0732">Signal</keyword>
<dbReference type="EMBL" id="JABSTU010006104">
    <property type="protein sequence ID" value="KAH7934644.1"/>
    <property type="molecule type" value="Genomic_DNA"/>
</dbReference>
<keyword evidence="2" id="KW-0813">Transport</keyword>
<dbReference type="FunFam" id="3.40.190.10:FF:000061">
    <property type="entry name" value="Glutamate receptor, ionotropic kainate"/>
    <property type="match status" value="1"/>
</dbReference>
<keyword evidence="9 20" id="KW-0472">Membrane</keyword>
<evidence type="ECO:0000259" key="22">
    <source>
        <dbReference type="SMART" id="SM00918"/>
    </source>
</evidence>
<evidence type="ECO:0000256" key="17">
    <source>
        <dbReference type="PIRSR" id="PIRSR601508-2"/>
    </source>
</evidence>
<dbReference type="Gene3D" id="3.40.50.2300">
    <property type="match status" value="2"/>
</dbReference>
<evidence type="ECO:0000256" key="10">
    <source>
        <dbReference type="ARBA" id="ARBA00023170"/>
    </source>
</evidence>
<dbReference type="VEuPathDB" id="VectorBase:LOC119185746"/>
<name>A0A9J6CVT8_RHIMP</name>
<evidence type="ECO:0000259" key="21">
    <source>
        <dbReference type="SMART" id="SM00079"/>
    </source>
</evidence>
<keyword evidence="14" id="KW-0407">Ion channel</keyword>
<dbReference type="Proteomes" id="UP000821866">
    <property type="component" value="Unassembled WGS sequence"/>
</dbReference>
<dbReference type="PRINTS" id="PR00177">
    <property type="entry name" value="NMDARECEPTOR"/>
</dbReference>
<keyword evidence="7" id="KW-0770">Synapse</keyword>
<dbReference type="Gene3D" id="1.10.287.70">
    <property type="match status" value="1"/>
</dbReference>
<evidence type="ECO:0000256" key="13">
    <source>
        <dbReference type="ARBA" id="ARBA00023286"/>
    </source>
</evidence>